<gene>
    <name evidence="1" type="ORF">MSG28_009174</name>
</gene>
<accession>A0ACC0KWM0</accession>
<organism evidence="1 2">
    <name type="scientific">Choristoneura fumiferana</name>
    <name type="common">Spruce budworm moth</name>
    <name type="synonym">Archips fumiferana</name>
    <dbReference type="NCBI Taxonomy" id="7141"/>
    <lineage>
        <taxon>Eukaryota</taxon>
        <taxon>Metazoa</taxon>
        <taxon>Ecdysozoa</taxon>
        <taxon>Arthropoda</taxon>
        <taxon>Hexapoda</taxon>
        <taxon>Insecta</taxon>
        <taxon>Pterygota</taxon>
        <taxon>Neoptera</taxon>
        <taxon>Endopterygota</taxon>
        <taxon>Lepidoptera</taxon>
        <taxon>Glossata</taxon>
        <taxon>Ditrysia</taxon>
        <taxon>Tortricoidea</taxon>
        <taxon>Tortricidae</taxon>
        <taxon>Tortricinae</taxon>
        <taxon>Choristoneura</taxon>
    </lineage>
</organism>
<evidence type="ECO:0000313" key="2">
    <source>
        <dbReference type="Proteomes" id="UP001064048"/>
    </source>
</evidence>
<comment type="caution">
    <text evidence="1">The sequence shown here is derived from an EMBL/GenBank/DDBJ whole genome shotgun (WGS) entry which is preliminary data.</text>
</comment>
<evidence type="ECO:0000313" key="1">
    <source>
        <dbReference type="EMBL" id="KAI8440872.1"/>
    </source>
</evidence>
<name>A0ACC0KWM0_CHOFU</name>
<proteinExistence type="predicted"/>
<protein>
    <submittedName>
        <fullName evidence="1">Uncharacterized protein</fullName>
    </submittedName>
</protein>
<keyword evidence="2" id="KW-1185">Reference proteome</keyword>
<reference evidence="1 2" key="1">
    <citation type="journal article" date="2022" name="Genome Biol. Evol.">
        <title>The Spruce Budworm Genome: Reconstructing the Evolutionary History of Antifreeze Proteins.</title>
        <authorList>
            <person name="Beliveau C."/>
            <person name="Gagne P."/>
            <person name="Picq S."/>
            <person name="Vernygora O."/>
            <person name="Keeling C.I."/>
            <person name="Pinkney K."/>
            <person name="Doucet D."/>
            <person name="Wen F."/>
            <person name="Johnston J.S."/>
            <person name="Maaroufi H."/>
            <person name="Boyle B."/>
            <person name="Laroche J."/>
            <person name="Dewar K."/>
            <person name="Juretic N."/>
            <person name="Blackburn G."/>
            <person name="Nisole A."/>
            <person name="Brunet B."/>
            <person name="Brandao M."/>
            <person name="Lumley L."/>
            <person name="Duan J."/>
            <person name="Quan G."/>
            <person name="Lucarotti C.J."/>
            <person name="Roe A.D."/>
            <person name="Sperling F.A.H."/>
            <person name="Levesque R.C."/>
            <person name="Cusson M."/>
        </authorList>
    </citation>
    <scope>NUCLEOTIDE SEQUENCE [LARGE SCALE GENOMIC DNA]</scope>
    <source>
        <strain evidence="1">Glfc:IPQL:Cfum</strain>
    </source>
</reference>
<dbReference type="Proteomes" id="UP001064048">
    <property type="component" value="Chromosome 15"/>
</dbReference>
<dbReference type="EMBL" id="CM046115">
    <property type="protein sequence ID" value="KAI8440872.1"/>
    <property type="molecule type" value="Genomic_DNA"/>
</dbReference>
<sequence>MNKHGEERTKKTCHGTTCGLGWRRSVVTTGFPRFRSVALRLRLVQIRDFAVRFLPPGSYIDARKHEPKELASIMAHIIKTPAAYHEFFRWKSLYTYHYNKYVCRLCAALNNQTMLETRTTYKEMRRWWNPDYKERCKDKTWGS</sequence>